<reference evidence="1" key="1">
    <citation type="submission" date="2013-07" db="EMBL/GenBank/DDBJ databases">
        <title>The genome of an arbuscular mycorrhizal fungus provides insights into the evolution of the oldest plant symbiosis.</title>
        <authorList>
            <consortium name="DOE Joint Genome Institute"/>
            <person name="Tisserant E."/>
            <person name="Malbreil M."/>
            <person name="Kuo A."/>
            <person name="Kohler A."/>
            <person name="Symeonidi A."/>
            <person name="Balestrini R."/>
            <person name="Charron P."/>
            <person name="Duensing N."/>
            <person name="Frei-dit-Frey N."/>
            <person name="Gianinazzi-Pearson V."/>
            <person name="Gilbert B."/>
            <person name="Handa Y."/>
            <person name="Hijri M."/>
            <person name="Kaul R."/>
            <person name="Kawaguchi M."/>
            <person name="Krajinski F."/>
            <person name="Lammers P."/>
            <person name="Lapierre D."/>
            <person name="Masclaux F.G."/>
            <person name="Murat C."/>
            <person name="Morin E."/>
            <person name="Ndikumana S."/>
            <person name="Pagni M."/>
            <person name="Petitpierre D."/>
            <person name="Requena N."/>
            <person name="Rosikiewicz P."/>
            <person name="Riley R."/>
            <person name="Saito K."/>
            <person name="San Clemente H."/>
            <person name="Shapiro H."/>
            <person name="van Tuinen D."/>
            <person name="Becard G."/>
            <person name="Bonfante P."/>
            <person name="Paszkowski U."/>
            <person name="Shachar-Hill Y."/>
            <person name="Young J.P."/>
            <person name="Sanders I.R."/>
            <person name="Henrissat B."/>
            <person name="Rensing S.A."/>
            <person name="Grigoriev I.V."/>
            <person name="Corradi N."/>
            <person name="Roux C."/>
            <person name="Martin F."/>
        </authorList>
    </citation>
    <scope>NUCLEOTIDE SEQUENCE</scope>
    <source>
        <strain evidence="1">DAOM 197198</strain>
    </source>
</reference>
<dbReference type="HOGENOM" id="CLU_2139515_0_0_1"/>
<organism evidence="1">
    <name type="scientific">Rhizophagus irregularis (strain DAOM 181602 / DAOM 197198 / MUCL 43194)</name>
    <name type="common">Arbuscular mycorrhizal fungus</name>
    <name type="synonym">Glomus intraradices</name>
    <dbReference type="NCBI Taxonomy" id="747089"/>
    <lineage>
        <taxon>Eukaryota</taxon>
        <taxon>Fungi</taxon>
        <taxon>Fungi incertae sedis</taxon>
        <taxon>Mucoromycota</taxon>
        <taxon>Glomeromycotina</taxon>
        <taxon>Glomeromycetes</taxon>
        <taxon>Glomerales</taxon>
        <taxon>Glomeraceae</taxon>
        <taxon>Rhizophagus</taxon>
    </lineage>
</organism>
<dbReference type="EMBL" id="KI298970">
    <property type="protein sequence ID" value="ERZ98185.1"/>
    <property type="molecule type" value="Genomic_DNA"/>
</dbReference>
<sequence>LIKLFARLVKKIKISLTSTALAIKNLADFSIIYLDITFPKPNITFVCFSHEQWDHINSENEKIMVIGNLMNRLLLECIIIDVLPNPKELSILRYCIFCDWNLFTNSLLVNGKV</sequence>
<accession>U9T482</accession>
<name>U9T482_RHIID</name>
<dbReference type="AlphaFoldDB" id="U9T482"/>
<protein>
    <submittedName>
        <fullName evidence="1">Uncharacterized protein</fullName>
    </submittedName>
</protein>
<gene>
    <name evidence="1" type="ORF">GLOINDRAFT_88608</name>
</gene>
<proteinExistence type="predicted"/>
<feature type="non-terminal residue" evidence="1">
    <location>
        <position position="1"/>
    </location>
</feature>
<evidence type="ECO:0000313" key="1">
    <source>
        <dbReference type="EMBL" id="ERZ98185.1"/>
    </source>
</evidence>
<dbReference type="VEuPathDB" id="FungiDB:RhiirFUN_025824"/>